<feature type="region of interest" description="Disordered" evidence="1">
    <location>
        <begin position="532"/>
        <end position="578"/>
    </location>
</feature>
<keyword evidence="2" id="KW-1133">Transmembrane helix</keyword>
<feature type="transmembrane region" description="Helical" evidence="2">
    <location>
        <begin position="312"/>
        <end position="333"/>
    </location>
</feature>
<keyword evidence="2" id="KW-0472">Membrane</keyword>
<feature type="transmembrane region" description="Helical" evidence="2">
    <location>
        <begin position="404"/>
        <end position="437"/>
    </location>
</feature>
<dbReference type="OrthoDB" id="4582561at2759"/>
<keyword evidence="2" id="KW-0812">Transmembrane</keyword>
<organism evidence="3 4">
    <name type="scientific">Aulographum hederae CBS 113979</name>
    <dbReference type="NCBI Taxonomy" id="1176131"/>
    <lineage>
        <taxon>Eukaryota</taxon>
        <taxon>Fungi</taxon>
        <taxon>Dikarya</taxon>
        <taxon>Ascomycota</taxon>
        <taxon>Pezizomycotina</taxon>
        <taxon>Dothideomycetes</taxon>
        <taxon>Pleosporomycetidae</taxon>
        <taxon>Aulographales</taxon>
        <taxon>Aulographaceae</taxon>
    </lineage>
</organism>
<gene>
    <name evidence="3" type="ORF">K402DRAFT_118289</name>
</gene>
<evidence type="ECO:0000256" key="2">
    <source>
        <dbReference type="SAM" id="Phobius"/>
    </source>
</evidence>
<feature type="compositionally biased region" description="Basic and acidic residues" evidence="1">
    <location>
        <begin position="558"/>
        <end position="569"/>
    </location>
</feature>
<sequence length="599" mass="68375">MSVNFSSPEYFSTLNFAANCTIAFQWFNSGDDSILGSSNDTAAVDLLRSALPSNYSDAADSQVKIWVDEINDADAYNGTLFDDIFDVVGQACVIPRWTAEVPPEALDWRRNCTTTSPLLTIRSESPYIIEWKATPWNGASAWGNQEGVAEAIAEAMPVDYQNRSLTLYTWYGNWLIEKWEDLDNENEISKKRAYAVLDSLMAQASTDCLLEICQRAGFTGNPDVNGIGVLVSYVVEISIMTLLIFYHYFRQYSRYAARFRLRIRKSMAVMWYVEGPVRAAKKAYFDSAVFWAYSVMIAAFVLLINAEYFYDVVTASLTVFIAGAPLVSTLAFLQTDGRTIWRDDNRRPHDYTSRLWLTMVLHLSTVVITAIALYNWLNISDLQGTYRDYACFQTQFRNDNRRGFLVAVVLELFVVLVVLVGFFGFMAIDITDLIYSFGNRQRLRRAFAHRRYLRAAQFFVMMFALLKGWLSMSLLWASWSIEKRLAGDSWQELNWGFGQVLALFVWAPVLFEFVKRIVEEFKLRKRSKEQRERRRSQDLVSSSDPDLPDKPGSQGEMQAEHASMEEGEKPALTIVTNTVEEAPVHDIEALLQPSQTNTK</sequence>
<evidence type="ECO:0000313" key="4">
    <source>
        <dbReference type="Proteomes" id="UP000800041"/>
    </source>
</evidence>
<feature type="transmembrane region" description="Helical" evidence="2">
    <location>
        <begin position="497"/>
        <end position="518"/>
    </location>
</feature>
<feature type="transmembrane region" description="Helical" evidence="2">
    <location>
        <begin position="354"/>
        <end position="377"/>
    </location>
</feature>
<feature type="transmembrane region" description="Helical" evidence="2">
    <location>
        <begin position="227"/>
        <end position="249"/>
    </location>
</feature>
<dbReference type="AlphaFoldDB" id="A0A6G1GWH3"/>
<dbReference type="EMBL" id="ML977164">
    <property type="protein sequence ID" value="KAF1985120.1"/>
    <property type="molecule type" value="Genomic_DNA"/>
</dbReference>
<keyword evidence="4" id="KW-1185">Reference proteome</keyword>
<name>A0A6G1GWH3_9PEZI</name>
<evidence type="ECO:0000313" key="3">
    <source>
        <dbReference type="EMBL" id="KAF1985120.1"/>
    </source>
</evidence>
<reference evidence="3" key="1">
    <citation type="journal article" date="2020" name="Stud. Mycol.">
        <title>101 Dothideomycetes genomes: a test case for predicting lifestyles and emergence of pathogens.</title>
        <authorList>
            <person name="Haridas S."/>
            <person name="Albert R."/>
            <person name="Binder M."/>
            <person name="Bloem J."/>
            <person name="Labutti K."/>
            <person name="Salamov A."/>
            <person name="Andreopoulos B."/>
            <person name="Baker S."/>
            <person name="Barry K."/>
            <person name="Bills G."/>
            <person name="Bluhm B."/>
            <person name="Cannon C."/>
            <person name="Castanera R."/>
            <person name="Culley D."/>
            <person name="Daum C."/>
            <person name="Ezra D."/>
            <person name="Gonzalez J."/>
            <person name="Henrissat B."/>
            <person name="Kuo A."/>
            <person name="Liang C."/>
            <person name="Lipzen A."/>
            <person name="Lutzoni F."/>
            <person name="Magnuson J."/>
            <person name="Mondo S."/>
            <person name="Nolan M."/>
            <person name="Ohm R."/>
            <person name="Pangilinan J."/>
            <person name="Park H.-J."/>
            <person name="Ramirez L."/>
            <person name="Alfaro M."/>
            <person name="Sun H."/>
            <person name="Tritt A."/>
            <person name="Yoshinaga Y."/>
            <person name="Zwiers L.-H."/>
            <person name="Turgeon B."/>
            <person name="Goodwin S."/>
            <person name="Spatafora J."/>
            <person name="Crous P."/>
            <person name="Grigoriev I."/>
        </authorList>
    </citation>
    <scope>NUCLEOTIDE SEQUENCE</scope>
    <source>
        <strain evidence="3">CBS 113979</strain>
    </source>
</reference>
<feature type="transmembrane region" description="Helical" evidence="2">
    <location>
        <begin position="458"/>
        <end position="477"/>
    </location>
</feature>
<proteinExistence type="predicted"/>
<accession>A0A6G1GWH3</accession>
<protein>
    <submittedName>
        <fullName evidence="3">Uncharacterized protein</fullName>
    </submittedName>
</protein>
<dbReference type="Proteomes" id="UP000800041">
    <property type="component" value="Unassembled WGS sequence"/>
</dbReference>
<evidence type="ECO:0000256" key="1">
    <source>
        <dbReference type="SAM" id="MobiDB-lite"/>
    </source>
</evidence>
<feature type="transmembrane region" description="Helical" evidence="2">
    <location>
        <begin position="288"/>
        <end position="306"/>
    </location>
</feature>